<comment type="subcellular location">
    <subcellularLocation>
        <location evidence="1">Cell membrane</location>
        <topology evidence="1">Multi-pass membrane protein</topology>
    </subcellularLocation>
</comment>
<feature type="transmembrane region" description="Helical" evidence="7">
    <location>
        <begin position="147"/>
        <end position="166"/>
    </location>
</feature>
<feature type="transmembrane region" description="Helical" evidence="7">
    <location>
        <begin position="31"/>
        <end position="53"/>
    </location>
</feature>
<dbReference type="PANTHER" id="PTHR23508">
    <property type="entry name" value="CARBOXYLIC ACID TRANSPORTER PROTEIN HOMOLOG"/>
    <property type="match status" value="1"/>
</dbReference>
<dbReference type="GO" id="GO:0046943">
    <property type="term" value="F:carboxylic acid transmembrane transporter activity"/>
    <property type="evidence" value="ECO:0007669"/>
    <property type="project" value="TreeGrafter"/>
</dbReference>
<keyword evidence="5 7" id="KW-0472">Membrane</keyword>
<evidence type="ECO:0000313" key="10">
    <source>
        <dbReference type="Proteomes" id="UP001139263"/>
    </source>
</evidence>
<evidence type="ECO:0000256" key="3">
    <source>
        <dbReference type="ARBA" id="ARBA00022692"/>
    </source>
</evidence>
<dbReference type="AlphaFoldDB" id="A0A9X1VAC3"/>
<keyword evidence="3 7" id="KW-0812">Transmembrane</keyword>
<dbReference type="InterPro" id="IPR020846">
    <property type="entry name" value="MFS_dom"/>
</dbReference>
<dbReference type="Gene3D" id="1.20.1250.20">
    <property type="entry name" value="MFS general substrate transporter like domains"/>
    <property type="match status" value="1"/>
</dbReference>
<dbReference type="InterPro" id="IPR005829">
    <property type="entry name" value="Sugar_transporter_CS"/>
</dbReference>
<feature type="compositionally biased region" description="Polar residues" evidence="6">
    <location>
        <begin position="441"/>
        <end position="457"/>
    </location>
</feature>
<evidence type="ECO:0000313" key="9">
    <source>
        <dbReference type="EMBL" id="MCI0183103.1"/>
    </source>
</evidence>
<feature type="transmembrane region" description="Helical" evidence="7">
    <location>
        <begin position="59"/>
        <end position="77"/>
    </location>
</feature>
<feature type="transmembrane region" description="Helical" evidence="7">
    <location>
        <begin position="89"/>
        <end position="108"/>
    </location>
</feature>
<dbReference type="PANTHER" id="PTHR23508:SF10">
    <property type="entry name" value="CARBOXYLIC ACID TRANSPORTER PROTEIN HOMOLOG"/>
    <property type="match status" value="1"/>
</dbReference>
<keyword evidence="4 7" id="KW-1133">Transmembrane helix</keyword>
<evidence type="ECO:0000256" key="5">
    <source>
        <dbReference type="ARBA" id="ARBA00023136"/>
    </source>
</evidence>
<keyword evidence="2" id="KW-0813">Transport</keyword>
<feature type="transmembrane region" description="Helical" evidence="7">
    <location>
        <begin position="391"/>
        <end position="409"/>
    </location>
</feature>
<evidence type="ECO:0000256" key="2">
    <source>
        <dbReference type="ARBA" id="ARBA00022448"/>
    </source>
</evidence>
<organism evidence="9 10">
    <name type="scientific">Sulfoacidibacillus ferrooxidans</name>
    <dbReference type="NCBI Taxonomy" id="2005001"/>
    <lineage>
        <taxon>Bacteria</taxon>
        <taxon>Bacillati</taxon>
        <taxon>Bacillota</taxon>
        <taxon>Bacilli</taxon>
        <taxon>Bacillales</taxon>
        <taxon>Alicyclobacillaceae</taxon>
        <taxon>Sulfoacidibacillus</taxon>
    </lineage>
</organism>
<evidence type="ECO:0000256" key="6">
    <source>
        <dbReference type="SAM" id="MobiDB-lite"/>
    </source>
</evidence>
<evidence type="ECO:0000259" key="8">
    <source>
        <dbReference type="PROSITE" id="PS50850"/>
    </source>
</evidence>
<feature type="region of interest" description="Disordered" evidence="6">
    <location>
        <begin position="441"/>
        <end position="465"/>
    </location>
</feature>
<dbReference type="PROSITE" id="PS00217">
    <property type="entry name" value="SUGAR_TRANSPORT_2"/>
    <property type="match status" value="1"/>
</dbReference>
<accession>A0A9X1VAC3</accession>
<feature type="domain" description="Major facilitator superfamily (MFS) profile" evidence="8">
    <location>
        <begin position="23"/>
        <end position="435"/>
    </location>
</feature>
<feature type="transmembrane region" description="Helical" evidence="7">
    <location>
        <begin position="415"/>
        <end position="433"/>
    </location>
</feature>
<feature type="transmembrane region" description="Helical" evidence="7">
    <location>
        <begin position="178"/>
        <end position="197"/>
    </location>
</feature>
<sequence length="465" mass="50806">MRTRADILETLEESKIQSFHWRTMFTSGMGFFTDAYDLFIIGVVTTILAPIWHLGKAEIGILNATSLIAAAIGAILFGKLADRFGRKSVYGIEVIILTIGALLSATSQNFDQLLFWRFIIGLGIGGDYPTSAIIMSEYANRKNRGRLVTSVFAMQGFGLLVGPLVASGLLVSGISHDMIWRIMLALGAVPAAAVIYLRRTISETPRYLLEVKKDKAEAAKVVSTLTQHDVSSDDQTHSDGWTKRQFWVRVIGTAGSWFFLDIAFYGNSVSSTLIMKSLAPHASLLHTTLVSTLIFLVFAVPGYWVTAFTIDHIGRKTIQMLGFMMMALSFAGLYFIPNITMMTIPFLLIYGLSYFFTEFGPNTTTFVIPAEVFPTRWRAFGDGLSAGAGKMGAFLGVLFVPILLSRLSLTGTEGVMAVACILGMGTTLLVPELKHKSLSATYHDTDPGSDSSNTQSKVKNRHAVS</sequence>
<feature type="transmembrane region" description="Helical" evidence="7">
    <location>
        <begin position="246"/>
        <end position="265"/>
    </location>
</feature>
<protein>
    <submittedName>
        <fullName evidence="9">Niacin/nicotinamide transporter NaiP</fullName>
    </submittedName>
</protein>
<dbReference type="Pfam" id="PF00083">
    <property type="entry name" value="Sugar_tr"/>
    <property type="match status" value="1"/>
</dbReference>
<name>A0A9X1VAC3_9BACL</name>
<feature type="transmembrane region" description="Helical" evidence="7">
    <location>
        <begin position="285"/>
        <end position="305"/>
    </location>
</feature>
<dbReference type="PROSITE" id="PS50850">
    <property type="entry name" value="MFS"/>
    <property type="match status" value="1"/>
</dbReference>
<keyword evidence="10" id="KW-1185">Reference proteome</keyword>
<evidence type="ECO:0000256" key="4">
    <source>
        <dbReference type="ARBA" id="ARBA00022989"/>
    </source>
</evidence>
<dbReference type="InterPro" id="IPR036259">
    <property type="entry name" value="MFS_trans_sf"/>
</dbReference>
<dbReference type="EMBL" id="JALBUF010000003">
    <property type="protein sequence ID" value="MCI0183103.1"/>
    <property type="molecule type" value="Genomic_DNA"/>
</dbReference>
<dbReference type="GO" id="GO:0005886">
    <property type="term" value="C:plasma membrane"/>
    <property type="evidence" value="ECO:0007669"/>
    <property type="project" value="UniProtKB-SubCell"/>
</dbReference>
<proteinExistence type="predicted"/>
<reference evidence="9" key="1">
    <citation type="submission" date="2022-03" db="EMBL/GenBank/DDBJ databases">
        <title>Draft Genome Sequence of Firmicute Strain S0AB, a Heterotrophic Iron/Sulfur-Oxidizing Extreme Acidophile.</title>
        <authorList>
            <person name="Vergara E."/>
            <person name="Pakostova E."/>
            <person name="Johnson D.B."/>
            <person name="Holmes D.S."/>
        </authorList>
    </citation>
    <scope>NUCLEOTIDE SEQUENCE</scope>
    <source>
        <strain evidence="9">S0AB</strain>
    </source>
</reference>
<dbReference type="CDD" id="cd17364">
    <property type="entry name" value="MFS_PhT"/>
    <property type="match status" value="1"/>
</dbReference>
<dbReference type="SUPFAM" id="SSF103473">
    <property type="entry name" value="MFS general substrate transporter"/>
    <property type="match status" value="1"/>
</dbReference>
<dbReference type="InterPro" id="IPR005828">
    <property type="entry name" value="MFS_sugar_transport-like"/>
</dbReference>
<dbReference type="RefSeq" id="WP_241712925.1">
    <property type="nucleotide sequence ID" value="NZ_JALBUF010000003.1"/>
</dbReference>
<evidence type="ECO:0000256" key="1">
    <source>
        <dbReference type="ARBA" id="ARBA00004651"/>
    </source>
</evidence>
<dbReference type="PROSITE" id="PS00216">
    <property type="entry name" value="SUGAR_TRANSPORT_1"/>
    <property type="match status" value="1"/>
</dbReference>
<gene>
    <name evidence="9" type="primary">naiP_3</name>
    <name evidence="9" type="ORF">MM817_01373</name>
</gene>
<evidence type="ECO:0000256" key="7">
    <source>
        <dbReference type="SAM" id="Phobius"/>
    </source>
</evidence>
<comment type="caution">
    <text evidence="9">The sequence shown here is derived from an EMBL/GenBank/DDBJ whole genome shotgun (WGS) entry which is preliminary data.</text>
</comment>
<feature type="transmembrane region" description="Helical" evidence="7">
    <location>
        <begin position="114"/>
        <end position="135"/>
    </location>
</feature>
<dbReference type="Proteomes" id="UP001139263">
    <property type="component" value="Unassembled WGS sequence"/>
</dbReference>